<accession>A0A165ME06</accession>
<evidence type="ECO:0000313" key="3">
    <source>
        <dbReference type="Proteomes" id="UP000076727"/>
    </source>
</evidence>
<sequence>MRETVLTTSRPLSISEYTYALVRQGGGMSDPATIVSLACSEGHIITDDEVVSACAALRLRYPLLGASVALFGTPHFVVNSPMTHAHALRTAKDQIEFHTFDDQEKALITLRDQWLACDTDRALDIRERTCALWWGKDADSKSGKYILGLITTHFATDNRRRLNLVRRFLELLASPGQAKAELNAHFSGRASPVPIPSPTENLRPELSGDEEEARNARLAFDDLVTRYMNKPMFGIIPDGLPSAAPSPRMLRQVWSSEDTTGILRACKAHGVTITHLVNVAGALASVCGNGSASLAASGHDDDAFYFDISQQMDITAKLQKYPDGAASGDMEAAVRVETYPIMLRVSRSAVADANIRAHVLWEAAKQFREQSDGFVKSPYFWHFLSMYGPLLAEAYRARLAGRGALPFMSSLGDLKMFLPTRYAVQTASAAPECPTGAEIRVTDKWTTVRIDPCSLAYHLFTFQGRLHLQLMYNASHTSEALVTPWFNRLLDILSRAVRD</sequence>
<dbReference type="InterPro" id="IPR023213">
    <property type="entry name" value="CAT-like_dom_sf"/>
</dbReference>
<gene>
    <name evidence="2" type="ORF">DAEQUDRAFT_716316</name>
</gene>
<keyword evidence="3" id="KW-1185">Reference proteome</keyword>
<dbReference type="AlphaFoldDB" id="A0A165ME06"/>
<organism evidence="2 3">
    <name type="scientific">Daedalea quercina L-15889</name>
    <dbReference type="NCBI Taxonomy" id="1314783"/>
    <lineage>
        <taxon>Eukaryota</taxon>
        <taxon>Fungi</taxon>
        <taxon>Dikarya</taxon>
        <taxon>Basidiomycota</taxon>
        <taxon>Agaricomycotina</taxon>
        <taxon>Agaricomycetes</taxon>
        <taxon>Polyporales</taxon>
        <taxon>Fomitopsis</taxon>
    </lineage>
</organism>
<protein>
    <recommendedName>
        <fullName evidence="4">Condensation domain-containing protein</fullName>
    </recommendedName>
</protein>
<dbReference type="STRING" id="1314783.A0A165ME06"/>
<evidence type="ECO:0000256" key="1">
    <source>
        <dbReference type="SAM" id="MobiDB-lite"/>
    </source>
</evidence>
<proteinExistence type="predicted"/>
<feature type="region of interest" description="Disordered" evidence="1">
    <location>
        <begin position="189"/>
        <end position="210"/>
    </location>
</feature>
<reference evidence="2 3" key="1">
    <citation type="journal article" date="2016" name="Mol. Biol. Evol.">
        <title>Comparative Genomics of Early-Diverging Mushroom-Forming Fungi Provides Insights into the Origins of Lignocellulose Decay Capabilities.</title>
        <authorList>
            <person name="Nagy L.G."/>
            <person name="Riley R."/>
            <person name="Tritt A."/>
            <person name="Adam C."/>
            <person name="Daum C."/>
            <person name="Floudas D."/>
            <person name="Sun H."/>
            <person name="Yadav J.S."/>
            <person name="Pangilinan J."/>
            <person name="Larsson K.H."/>
            <person name="Matsuura K."/>
            <person name="Barry K."/>
            <person name="Labutti K."/>
            <person name="Kuo R."/>
            <person name="Ohm R.A."/>
            <person name="Bhattacharya S.S."/>
            <person name="Shirouzu T."/>
            <person name="Yoshinaga Y."/>
            <person name="Martin F.M."/>
            <person name="Grigoriev I.V."/>
            <person name="Hibbett D.S."/>
        </authorList>
    </citation>
    <scope>NUCLEOTIDE SEQUENCE [LARGE SCALE GENOMIC DNA]</scope>
    <source>
        <strain evidence="2 3">L-15889</strain>
    </source>
</reference>
<dbReference type="Gene3D" id="3.30.559.30">
    <property type="entry name" value="Nonribosomal peptide synthetase, condensation domain"/>
    <property type="match status" value="1"/>
</dbReference>
<dbReference type="OrthoDB" id="2775229at2759"/>
<dbReference type="EMBL" id="KV429103">
    <property type="protein sequence ID" value="KZT65557.1"/>
    <property type="molecule type" value="Genomic_DNA"/>
</dbReference>
<name>A0A165ME06_9APHY</name>
<evidence type="ECO:0008006" key="4">
    <source>
        <dbReference type="Google" id="ProtNLM"/>
    </source>
</evidence>
<dbReference type="Gene3D" id="3.30.559.10">
    <property type="entry name" value="Chloramphenicol acetyltransferase-like domain"/>
    <property type="match status" value="1"/>
</dbReference>
<dbReference type="Proteomes" id="UP000076727">
    <property type="component" value="Unassembled WGS sequence"/>
</dbReference>
<evidence type="ECO:0000313" key="2">
    <source>
        <dbReference type="EMBL" id="KZT65557.1"/>
    </source>
</evidence>